<feature type="transmembrane region" description="Helical" evidence="1">
    <location>
        <begin position="83"/>
        <end position="106"/>
    </location>
</feature>
<keyword evidence="1" id="KW-0812">Transmembrane</keyword>
<evidence type="ECO:0000256" key="1">
    <source>
        <dbReference type="SAM" id="Phobius"/>
    </source>
</evidence>
<feature type="transmembrane region" description="Helical" evidence="1">
    <location>
        <begin position="118"/>
        <end position="141"/>
    </location>
</feature>
<proteinExistence type="predicted"/>
<reference evidence="3" key="1">
    <citation type="submission" date="2016-11" db="EMBL/GenBank/DDBJ databases">
        <authorList>
            <person name="Varghese N."/>
            <person name="Submissions S."/>
        </authorList>
    </citation>
    <scope>NUCLEOTIDE SEQUENCE [LARGE SCALE GENOMIC DNA]</scope>
    <source>
        <strain evidence="3">CGMCC 1.2749</strain>
    </source>
</reference>
<name>A0A1M7E0Z3_9FLAO</name>
<dbReference type="STRING" id="178356.SAMN05216269_101303"/>
<organism evidence="2 3">
    <name type="scientific">Flavobacterium xinjiangense</name>
    <dbReference type="NCBI Taxonomy" id="178356"/>
    <lineage>
        <taxon>Bacteria</taxon>
        <taxon>Pseudomonadati</taxon>
        <taxon>Bacteroidota</taxon>
        <taxon>Flavobacteriia</taxon>
        <taxon>Flavobacteriales</taxon>
        <taxon>Flavobacteriaceae</taxon>
        <taxon>Flavobacterium</taxon>
    </lineage>
</organism>
<dbReference type="AlphaFoldDB" id="A0A1M7E0Z3"/>
<feature type="transmembrane region" description="Helical" evidence="1">
    <location>
        <begin position="60"/>
        <end position="77"/>
    </location>
</feature>
<dbReference type="OrthoDB" id="1334295at2"/>
<feature type="transmembrane region" description="Helical" evidence="1">
    <location>
        <begin position="9"/>
        <end position="28"/>
    </location>
</feature>
<feature type="transmembrane region" description="Helical" evidence="1">
    <location>
        <begin position="147"/>
        <end position="169"/>
    </location>
</feature>
<dbReference type="EMBL" id="FRCL01000001">
    <property type="protein sequence ID" value="SHL85343.1"/>
    <property type="molecule type" value="Genomic_DNA"/>
</dbReference>
<sequence>MYTINTRRSLIFIPITLLIVYFCAGVFYNPAYVIYIKPFIIPTFIIYAVLSNFEKLTLNYYLYVFFFYLNEILLLLWEDAIPLYRTALVASFFCYLAIINLGYNSIKTKKLYTIPKGFSLFILVINCVFLLAILYVLMSIIDDNFLNIILIFNAIVAVFLGVTAVLYLGKFGNKKAYYYFFGAFALIFNDIFAAIGTYFIEDVVLNTFDRILHFTSFYLIYRFIINDKKKVENLSTGSQSLSEPIIK</sequence>
<feature type="transmembrane region" description="Helical" evidence="1">
    <location>
        <begin position="34"/>
        <end position="53"/>
    </location>
</feature>
<dbReference type="RefSeq" id="WP_073204227.1">
    <property type="nucleotide sequence ID" value="NZ_FRCL01000001.1"/>
</dbReference>
<keyword evidence="3" id="KW-1185">Reference proteome</keyword>
<evidence type="ECO:0000313" key="2">
    <source>
        <dbReference type="EMBL" id="SHL85343.1"/>
    </source>
</evidence>
<evidence type="ECO:0008006" key="4">
    <source>
        <dbReference type="Google" id="ProtNLM"/>
    </source>
</evidence>
<accession>A0A1M7E0Z3</accession>
<feature type="transmembrane region" description="Helical" evidence="1">
    <location>
        <begin position="176"/>
        <end position="200"/>
    </location>
</feature>
<keyword evidence="1" id="KW-1133">Transmembrane helix</keyword>
<protein>
    <recommendedName>
        <fullName evidence="4">YhhN-like protein</fullName>
    </recommendedName>
</protein>
<gene>
    <name evidence="2" type="ORF">SAMN05216269_101303</name>
</gene>
<evidence type="ECO:0000313" key="3">
    <source>
        <dbReference type="Proteomes" id="UP000184092"/>
    </source>
</evidence>
<keyword evidence="1" id="KW-0472">Membrane</keyword>
<dbReference type="Proteomes" id="UP000184092">
    <property type="component" value="Unassembled WGS sequence"/>
</dbReference>